<keyword evidence="3" id="KW-1185">Reference proteome</keyword>
<dbReference type="EMBL" id="MU005787">
    <property type="protein sequence ID" value="KAF2703437.1"/>
    <property type="molecule type" value="Genomic_DNA"/>
</dbReference>
<dbReference type="Proteomes" id="UP000799428">
    <property type="component" value="Unassembled WGS sequence"/>
</dbReference>
<accession>A0A6G1JTD9</accession>
<evidence type="ECO:0000313" key="3">
    <source>
        <dbReference type="Proteomes" id="UP000799428"/>
    </source>
</evidence>
<feature type="region of interest" description="Disordered" evidence="1">
    <location>
        <begin position="29"/>
        <end position="52"/>
    </location>
</feature>
<feature type="region of interest" description="Disordered" evidence="1">
    <location>
        <begin position="250"/>
        <end position="287"/>
    </location>
</feature>
<proteinExistence type="predicted"/>
<name>A0A6G1JTD9_9PLEO</name>
<dbReference type="AlphaFoldDB" id="A0A6G1JTD9"/>
<organism evidence="2 3">
    <name type="scientific">Pleomassaria siparia CBS 279.74</name>
    <dbReference type="NCBI Taxonomy" id="1314801"/>
    <lineage>
        <taxon>Eukaryota</taxon>
        <taxon>Fungi</taxon>
        <taxon>Dikarya</taxon>
        <taxon>Ascomycota</taxon>
        <taxon>Pezizomycotina</taxon>
        <taxon>Dothideomycetes</taxon>
        <taxon>Pleosporomycetidae</taxon>
        <taxon>Pleosporales</taxon>
        <taxon>Pleomassariaceae</taxon>
        <taxon>Pleomassaria</taxon>
    </lineage>
</organism>
<sequence>MSGRHDLQQPTHPPSIARARINLLQHHTPQLQSEARTKDNRRTPTDSELPHDQLIRQNQAPLVLVDLASARKTESARAVVGLVSWQAATLTRLRRRRNSRWPYMAHSATHSATLSMTDMPPPNKPLLSFHPVPVSAPAPVPTLVLLLLFCTCLAPVLSCSFLACSWFAPVLLLSCSCLAPVLPLSYHYPTTPASSHLHRPITASRIPQVPSVLPARPASRCGLMLQIAPARVLLDVLAYADALSKKKEEKRACTPKNTASHLHTLATPAREPPLFPTSSPAASLDKS</sequence>
<protein>
    <submittedName>
        <fullName evidence="2">Uncharacterized protein</fullName>
    </submittedName>
</protein>
<evidence type="ECO:0000313" key="2">
    <source>
        <dbReference type="EMBL" id="KAF2703437.1"/>
    </source>
</evidence>
<evidence type="ECO:0000256" key="1">
    <source>
        <dbReference type="SAM" id="MobiDB-lite"/>
    </source>
</evidence>
<gene>
    <name evidence="2" type="ORF">K504DRAFT_463501</name>
</gene>
<reference evidence="2" key="1">
    <citation type="journal article" date="2020" name="Stud. Mycol.">
        <title>101 Dothideomycetes genomes: a test case for predicting lifestyles and emergence of pathogens.</title>
        <authorList>
            <person name="Haridas S."/>
            <person name="Albert R."/>
            <person name="Binder M."/>
            <person name="Bloem J."/>
            <person name="Labutti K."/>
            <person name="Salamov A."/>
            <person name="Andreopoulos B."/>
            <person name="Baker S."/>
            <person name="Barry K."/>
            <person name="Bills G."/>
            <person name="Bluhm B."/>
            <person name="Cannon C."/>
            <person name="Castanera R."/>
            <person name="Culley D."/>
            <person name="Daum C."/>
            <person name="Ezra D."/>
            <person name="Gonzalez J."/>
            <person name="Henrissat B."/>
            <person name="Kuo A."/>
            <person name="Liang C."/>
            <person name="Lipzen A."/>
            <person name="Lutzoni F."/>
            <person name="Magnuson J."/>
            <person name="Mondo S."/>
            <person name="Nolan M."/>
            <person name="Ohm R."/>
            <person name="Pangilinan J."/>
            <person name="Park H.-J."/>
            <person name="Ramirez L."/>
            <person name="Alfaro M."/>
            <person name="Sun H."/>
            <person name="Tritt A."/>
            <person name="Yoshinaga Y."/>
            <person name="Zwiers L.-H."/>
            <person name="Turgeon B."/>
            <person name="Goodwin S."/>
            <person name="Spatafora J."/>
            <person name="Crous P."/>
            <person name="Grigoriev I."/>
        </authorList>
    </citation>
    <scope>NUCLEOTIDE SEQUENCE</scope>
    <source>
        <strain evidence="2">CBS 279.74</strain>
    </source>
</reference>
<feature type="compositionally biased region" description="Basic and acidic residues" evidence="1">
    <location>
        <begin position="35"/>
        <end position="52"/>
    </location>
</feature>